<dbReference type="Proteomes" id="UP000694251">
    <property type="component" value="Chromosome 2"/>
</dbReference>
<evidence type="ECO:0000313" key="7">
    <source>
        <dbReference type="Proteomes" id="UP000694251"/>
    </source>
</evidence>
<keyword evidence="3" id="KW-0808">Transferase</keyword>
<dbReference type="InterPro" id="IPR051419">
    <property type="entry name" value="Lys/N-term_MeTrsfase_sf"/>
</dbReference>
<dbReference type="FunFam" id="3.40.50.150:FF:000211">
    <property type="entry name" value="Methyltransferase-like protein 13"/>
    <property type="match status" value="1"/>
</dbReference>
<proteinExistence type="inferred from homology"/>
<name>A0A8T2G7J5_ARASU</name>
<keyword evidence="2 6" id="KW-0489">Methyltransferase</keyword>
<dbReference type="GO" id="GO:0008757">
    <property type="term" value="F:S-adenosylmethionine-dependent methyltransferase activity"/>
    <property type="evidence" value="ECO:0007669"/>
    <property type="project" value="InterPro"/>
</dbReference>
<feature type="domain" description="Methyltransferase type 11" evidence="5">
    <location>
        <begin position="75"/>
        <end position="176"/>
    </location>
</feature>
<dbReference type="AlphaFoldDB" id="A0A8T2G7J5"/>
<keyword evidence="4" id="KW-0511">Multifunctional enzyme</keyword>
<gene>
    <name evidence="6" type="ORF">ISN44_As02g026360</name>
</gene>
<evidence type="ECO:0000256" key="4">
    <source>
        <dbReference type="ARBA" id="ARBA00023268"/>
    </source>
</evidence>
<dbReference type="Pfam" id="PF08241">
    <property type="entry name" value="Methyltransf_11"/>
    <property type="match status" value="1"/>
</dbReference>
<protein>
    <submittedName>
        <fullName evidence="6">S-adenosyl-L-methionine-dependent methyltransferase</fullName>
    </submittedName>
</protein>
<reference evidence="6 7" key="1">
    <citation type="submission" date="2020-12" db="EMBL/GenBank/DDBJ databases">
        <title>Concerted genomic and epigenomic changes stabilize Arabidopsis allopolyploids.</title>
        <authorList>
            <person name="Chen Z."/>
        </authorList>
    </citation>
    <scope>NUCLEOTIDE SEQUENCE [LARGE SCALE GENOMIC DNA]</scope>
    <source>
        <strain evidence="6">As9502</strain>
        <tissue evidence="6">Leaf</tissue>
    </source>
</reference>
<dbReference type="CDD" id="cd02440">
    <property type="entry name" value="AdoMet_MTases"/>
    <property type="match status" value="1"/>
</dbReference>
<evidence type="ECO:0000256" key="3">
    <source>
        <dbReference type="ARBA" id="ARBA00022679"/>
    </source>
</evidence>
<dbReference type="InterPro" id="IPR013216">
    <property type="entry name" value="Methyltransf_11"/>
</dbReference>
<dbReference type="EMBL" id="JAEFBJ010000002">
    <property type="protein sequence ID" value="KAG7642753.1"/>
    <property type="molecule type" value="Genomic_DNA"/>
</dbReference>
<evidence type="ECO:0000313" key="6">
    <source>
        <dbReference type="EMBL" id="KAG7642753.1"/>
    </source>
</evidence>
<comment type="caution">
    <text evidence="6">The sequence shown here is derived from an EMBL/GenBank/DDBJ whole genome shotgun (WGS) entry which is preliminary data.</text>
</comment>
<evidence type="ECO:0000259" key="5">
    <source>
        <dbReference type="Pfam" id="PF08241"/>
    </source>
</evidence>
<dbReference type="OrthoDB" id="411785at2759"/>
<organism evidence="6 7">
    <name type="scientific">Arabidopsis suecica</name>
    <name type="common">Swedish thale-cress</name>
    <name type="synonym">Cardaminopsis suecica</name>
    <dbReference type="NCBI Taxonomy" id="45249"/>
    <lineage>
        <taxon>Eukaryota</taxon>
        <taxon>Viridiplantae</taxon>
        <taxon>Streptophyta</taxon>
        <taxon>Embryophyta</taxon>
        <taxon>Tracheophyta</taxon>
        <taxon>Spermatophyta</taxon>
        <taxon>Magnoliopsida</taxon>
        <taxon>eudicotyledons</taxon>
        <taxon>Gunneridae</taxon>
        <taxon>Pentapetalae</taxon>
        <taxon>rosids</taxon>
        <taxon>malvids</taxon>
        <taxon>Brassicales</taxon>
        <taxon>Brassicaceae</taxon>
        <taxon>Camelineae</taxon>
        <taxon>Arabidopsis</taxon>
    </lineage>
</organism>
<evidence type="ECO:0000256" key="2">
    <source>
        <dbReference type="ARBA" id="ARBA00022603"/>
    </source>
</evidence>
<accession>A0A8T2G7J5</accession>
<dbReference type="FunFam" id="3.40.50.150:FF:000256">
    <property type="entry name" value="S-adenosyl-L-methionine-dependent methyltransferase superfamily protein"/>
    <property type="match status" value="1"/>
</dbReference>
<comment type="similarity">
    <text evidence="1">Belongs to the methyltransferase superfamily.</text>
</comment>
<evidence type="ECO:0000256" key="1">
    <source>
        <dbReference type="ARBA" id="ARBA00008361"/>
    </source>
</evidence>
<dbReference type="PANTHER" id="PTHR12176:SF78">
    <property type="entry name" value="EEF1A LYSINE AND N-TERMINAL METHYLTRANSFERASE"/>
    <property type="match status" value="1"/>
</dbReference>
<sequence>MGKKKGNKAAASSDDFLQTLEDFTSKENWDKFFTLRGNDNSFEWYAEWPQLRDSLLPLLQDSSSSSSGSLQILVPGCGNSRLTEHLYDAGFRDITNVDFSKVVISDMLRRNIRTRPELRWRVMDITKMQLADESFDTVLDKGALDALMEPEVGTKLGTQYLSEAKRVLKPGGKFICLTLAESHVLALLFSRFRFGWKMNVHSIAQKRSDLKTYMVVAEKENSVLLHEITSAFNLLSLGRNDSQGSGMREALESENQIRRDCNNGSDLLYSHEDLKLGIKGDLAELTEGRRIKFTLGGQGSNFSYRAVLLDAQKQTEPFVYHCGVFLVPKTRAHEWLFCSEEGQWQVVESSQAARLIMVFLDSSHSGATMEDIQNDLSPMVTQLAPRNDDEARIPYMMASDGIKKRDTVHEVTSPMTGKVVVEDVVYESAPSNLEDLSTSSDLAFRRLVFKRTEGLIQSEALLVEDEPSRPLMRVSHDYLASSYHTGIISGFTLVSSYLKKAESCGTMVKTVVIGLGAGLLPMFLHGCLPFFSNEAVELDPVMLSVGKDYFGFTQTDRLKVHIADGIKFIRDITNSEASSEESSNVGSNGDSTAHNTQGGICPDILIIDVDSADSSGGLTCPASDFIEETFLLSVKQALPQHGLFIVNLVTRSQSVKDMVVSRMKKVFDHLFGLQLEEEDDVNVVLFGLCSESVISENDIPESAVILEGLLKCQRLETKQSIIDATKKLKCWK</sequence>
<dbReference type="GO" id="GO:0032259">
    <property type="term" value="P:methylation"/>
    <property type="evidence" value="ECO:0007669"/>
    <property type="project" value="UniProtKB-KW"/>
</dbReference>
<dbReference type="PANTHER" id="PTHR12176">
    <property type="entry name" value="SAM-DEPENDENT METHYLTRANSFERASE SUPERFAMILY PROTEIN"/>
    <property type="match status" value="1"/>
</dbReference>
<keyword evidence="7" id="KW-1185">Reference proteome</keyword>